<dbReference type="SMART" id="SM00391">
    <property type="entry name" value="MBD"/>
    <property type="match status" value="1"/>
</dbReference>
<keyword evidence="6" id="KW-0238">DNA-binding</keyword>
<evidence type="ECO:0000313" key="12">
    <source>
        <dbReference type="Proteomes" id="UP001567538"/>
    </source>
</evidence>
<keyword evidence="8" id="KW-0539">Nucleus</keyword>
<feature type="domain" description="MBD" evidence="9">
    <location>
        <begin position="80"/>
        <end position="154"/>
    </location>
</feature>
<dbReference type="Pfam" id="PF07496">
    <property type="entry name" value="zf-CW"/>
    <property type="match status" value="1"/>
</dbReference>
<dbReference type="GO" id="GO:0008270">
    <property type="term" value="F:zinc ion binding"/>
    <property type="evidence" value="ECO:0007669"/>
    <property type="project" value="UniProtKB-KW"/>
</dbReference>
<keyword evidence="3" id="KW-0863">Zinc-finger</keyword>
<comment type="subcellular location">
    <subcellularLocation>
        <location evidence="1">Nucleus</location>
    </subcellularLocation>
</comment>
<proteinExistence type="predicted"/>
<evidence type="ECO:0000256" key="7">
    <source>
        <dbReference type="ARBA" id="ARBA00023163"/>
    </source>
</evidence>
<dbReference type="AlphaFoldDB" id="A0ABD1I407"/>
<keyword evidence="4" id="KW-0862">Zinc</keyword>
<dbReference type="InterPro" id="IPR016177">
    <property type="entry name" value="DNA-bd_dom_sf"/>
</dbReference>
<name>A0ABD1I407_SALDI</name>
<evidence type="ECO:0000256" key="1">
    <source>
        <dbReference type="ARBA" id="ARBA00004123"/>
    </source>
</evidence>
<dbReference type="GO" id="GO:0005634">
    <property type="term" value="C:nucleus"/>
    <property type="evidence" value="ECO:0007669"/>
    <property type="project" value="UniProtKB-SubCell"/>
</dbReference>
<dbReference type="Proteomes" id="UP001567538">
    <property type="component" value="Unassembled WGS sequence"/>
</dbReference>
<dbReference type="EMBL" id="JBEAFC010000003">
    <property type="protein sequence ID" value="KAL1563479.1"/>
    <property type="molecule type" value="Genomic_DNA"/>
</dbReference>
<dbReference type="PROSITE" id="PS51050">
    <property type="entry name" value="ZF_CW"/>
    <property type="match status" value="1"/>
</dbReference>
<evidence type="ECO:0000256" key="2">
    <source>
        <dbReference type="ARBA" id="ARBA00022723"/>
    </source>
</evidence>
<dbReference type="PANTHER" id="PTHR12396:SF0">
    <property type="entry name" value="METHYL-CPG BINDING DOMAIN PROTEIN-LIKE, ISOFORM C"/>
    <property type="match status" value="1"/>
</dbReference>
<comment type="caution">
    <text evidence="11">The sequence shown here is derived from an EMBL/GenBank/DDBJ whole genome shotgun (WGS) entry which is preliminary data.</text>
</comment>
<evidence type="ECO:0000256" key="6">
    <source>
        <dbReference type="ARBA" id="ARBA00023125"/>
    </source>
</evidence>
<evidence type="ECO:0000259" key="9">
    <source>
        <dbReference type="PROSITE" id="PS50982"/>
    </source>
</evidence>
<keyword evidence="12" id="KW-1185">Reference proteome</keyword>
<keyword evidence="5" id="KW-0805">Transcription regulation</keyword>
<dbReference type="InterPro" id="IPR001739">
    <property type="entry name" value="Methyl_CpG_DNA-bd"/>
</dbReference>
<reference evidence="11 12" key="1">
    <citation type="submission" date="2024-06" db="EMBL/GenBank/DDBJ databases">
        <title>A chromosome level genome sequence of Diviner's sage (Salvia divinorum).</title>
        <authorList>
            <person name="Ford S.A."/>
            <person name="Ro D.-K."/>
            <person name="Ness R.W."/>
            <person name="Phillips M.A."/>
        </authorList>
    </citation>
    <scope>NUCLEOTIDE SEQUENCE [LARGE SCALE GENOMIC DNA]</scope>
    <source>
        <strain evidence="11">SAF-2024a</strain>
        <tissue evidence="11">Leaf</tissue>
    </source>
</reference>
<dbReference type="InterPro" id="IPR011124">
    <property type="entry name" value="Znf_CW"/>
</dbReference>
<organism evidence="11 12">
    <name type="scientific">Salvia divinorum</name>
    <name type="common">Maria pastora</name>
    <name type="synonym">Diviner's sage</name>
    <dbReference type="NCBI Taxonomy" id="28513"/>
    <lineage>
        <taxon>Eukaryota</taxon>
        <taxon>Viridiplantae</taxon>
        <taxon>Streptophyta</taxon>
        <taxon>Embryophyta</taxon>
        <taxon>Tracheophyta</taxon>
        <taxon>Spermatophyta</taxon>
        <taxon>Magnoliopsida</taxon>
        <taxon>eudicotyledons</taxon>
        <taxon>Gunneridae</taxon>
        <taxon>Pentapetalae</taxon>
        <taxon>asterids</taxon>
        <taxon>lamiids</taxon>
        <taxon>Lamiales</taxon>
        <taxon>Lamiaceae</taxon>
        <taxon>Nepetoideae</taxon>
        <taxon>Mentheae</taxon>
        <taxon>Salviinae</taxon>
        <taxon>Salvia</taxon>
        <taxon>Salvia subgen. Calosphace</taxon>
    </lineage>
</organism>
<accession>A0ABD1I407</accession>
<evidence type="ECO:0000256" key="3">
    <source>
        <dbReference type="ARBA" id="ARBA00022771"/>
    </source>
</evidence>
<evidence type="ECO:0000256" key="8">
    <source>
        <dbReference type="ARBA" id="ARBA00023242"/>
    </source>
</evidence>
<keyword evidence="2" id="KW-0479">Metal-binding</keyword>
<evidence type="ECO:0000259" key="10">
    <source>
        <dbReference type="PROSITE" id="PS51050"/>
    </source>
</evidence>
<dbReference type="CDD" id="cd01396">
    <property type="entry name" value="MeCP2_MBD"/>
    <property type="match status" value="1"/>
</dbReference>
<dbReference type="GO" id="GO:0003677">
    <property type="term" value="F:DNA binding"/>
    <property type="evidence" value="ECO:0007669"/>
    <property type="project" value="UniProtKB-KW"/>
</dbReference>
<protein>
    <submittedName>
        <fullName evidence="11">Methyl-CpG binding domain</fullName>
    </submittedName>
</protein>
<evidence type="ECO:0000256" key="4">
    <source>
        <dbReference type="ARBA" id="ARBA00022833"/>
    </source>
</evidence>
<dbReference type="Gene3D" id="3.30.890.10">
    <property type="entry name" value="Methyl-cpg-binding Protein 2, Chain A"/>
    <property type="match status" value="1"/>
</dbReference>
<sequence>MEEETDVVEAKKVWESVKLYTVRCGLCSKWRLIPSKHKYEEIRAKMGEEMFECERAREWRPLVSCRHESDVKQDDSNMRWAMDKPNIPQTPPTWQRILRIRAEGGTKFADVYYVSPSNKRLRSMVELRRYLEDNPRYAEDKMKLSHFSFQPPVPLDDKYVAKRQNRDIGIGIGVMSTQNANVGAGGKLGHPPFSN</sequence>
<feature type="domain" description="CW-type" evidence="10">
    <location>
        <begin position="8"/>
        <end position="73"/>
    </location>
</feature>
<evidence type="ECO:0000313" key="11">
    <source>
        <dbReference type="EMBL" id="KAL1563479.1"/>
    </source>
</evidence>
<dbReference type="Pfam" id="PF01429">
    <property type="entry name" value="MBD"/>
    <property type="match status" value="1"/>
</dbReference>
<gene>
    <name evidence="11" type="primary">MBD12</name>
    <name evidence="11" type="ORF">AAHA92_05941</name>
</gene>
<dbReference type="SUPFAM" id="SSF54171">
    <property type="entry name" value="DNA-binding domain"/>
    <property type="match status" value="1"/>
</dbReference>
<evidence type="ECO:0000256" key="5">
    <source>
        <dbReference type="ARBA" id="ARBA00023015"/>
    </source>
</evidence>
<dbReference type="PROSITE" id="PS50982">
    <property type="entry name" value="MBD"/>
    <property type="match status" value="1"/>
</dbReference>
<keyword evidence="7" id="KW-0804">Transcription</keyword>
<dbReference type="PANTHER" id="PTHR12396">
    <property type="entry name" value="METHYL-CPG BINDING PROTEIN, MBD"/>
    <property type="match status" value="1"/>
</dbReference>